<feature type="region of interest" description="Disordered" evidence="1">
    <location>
        <begin position="868"/>
        <end position="896"/>
    </location>
</feature>
<sequence>MADLGFLNDLLTLSPLPPSSPLSELSAIPTDPLEPMDETVNKDADENRRERLCLLGGDGTIARDELRHEAAEGLKAPEALDNAPERRDVEPEHVHDNNAKAVLEKLKLHGQTWGDFVEWISTPTSGVAQQRYDGLFRPRERQTGRSQVVRILDLWTTKNSPTGRRDVRTWATEYMERVVSQEATKATLDGVLMTRRQPISGDFFLSLSLSSIHDRVRTLCPTMASIMFAFSTTTRQLKDNTVAQTSRDRARLAKRNARKEKRVGFAMTTLLGERSQQNSLMRNLIGLYMYMNGAPRQLIAIMSSIGVSSSYTDQGGAIEDAIERPSTATSRALDLLSRGAGLLRRISESCRLSARDCGETTVLGHVYDNINMVFKVAEQILGRKDTQENGTCATVFPLHDAAPDNMKTADLLATFDAAAPLAMGDIYHTPAEAQLFRKSLEHTILRTIISSSDLFARFRADADACLPATDDQMSLRKTETYPLPAMNIDESSTTGNTEVLDTIFTELEYARRRPNFPAFAALVFGDQLSISRSRTIISNRAGHEDSAQSYANIVFGPGFFHHQMAVTHGIIETHFGDPTAGHRNPASLSFFNTVLDRKPIVPSSLPPYRVCRNLIFTTLSAASLHCLELVCGAESLEKYTADLSFRTLRKDITKIYDRYPFDPYSQPLTSGDMVFENASLFMRDALVFREFTDAIKGGYSGRIVRALKILTFMYRGSSRLKYAHECLHLIHNLTRVWPGPLRAIMINNWLVNPTGKPNAWVPVDLLQEHMNFWIKMVSPCISVFRKLALQMNETLGANLGTKHHSPDLQKDFESLCDLMRGNGVFRVEPGRVLRDMSNTEVPNVVASGLKQLSGPLFEYNKTFEQLQRRRRETPLVSPPSSPHTSPASSPSTVDTFPLSGVVLPSAQIATFASDRDDMPRSQSRGEEDDDYWRHYDADEYEPRAAFAEEDEPSMDLEDW</sequence>
<dbReference type="Proteomes" id="UP000292957">
    <property type="component" value="Unassembled WGS sequence"/>
</dbReference>
<gene>
    <name evidence="3" type="ORF">BD311DRAFT_781401</name>
</gene>
<dbReference type="Pfam" id="PF20231">
    <property type="entry name" value="DUF6589"/>
    <property type="match status" value="1"/>
</dbReference>
<dbReference type="AlphaFoldDB" id="A0A4Q9M9R3"/>
<feature type="region of interest" description="Disordered" evidence="1">
    <location>
        <begin position="72"/>
        <end position="94"/>
    </location>
</feature>
<dbReference type="EMBL" id="ML143492">
    <property type="protein sequence ID" value="TBU23894.1"/>
    <property type="molecule type" value="Genomic_DNA"/>
</dbReference>
<reference evidence="3" key="1">
    <citation type="submission" date="2019-01" db="EMBL/GenBank/DDBJ databases">
        <title>Draft genome sequences of three monokaryotic isolates of the white-rot basidiomycete fungus Dichomitus squalens.</title>
        <authorList>
            <consortium name="DOE Joint Genome Institute"/>
            <person name="Lopez S.C."/>
            <person name="Andreopoulos B."/>
            <person name="Pangilinan J."/>
            <person name="Lipzen A."/>
            <person name="Riley R."/>
            <person name="Ahrendt S."/>
            <person name="Ng V."/>
            <person name="Barry K."/>
            <person name="Daum C."/>
            <person name="Grigoriev I.V."/>
            <person name="Hilden K.S."/>
            <person name="Makela M.R."/>
            <person name="de Vries R.P."/>
        </authorList>
    </citation>
    <scope>NUCLEOTIDE SEQUENCE [LARGE SCALE GENOMIC DNA]</scope>
    <source>
        <strain evidence="3">OM18370.1</strain>
    </source>
</reference>
<proteinExistence type="predicted"/>
<protein>
    <recommendedName>
        <fullName evidence="2">DUF6589 domain-containing protein</fullName>
    </recommendedName>
</protein>
<evidence type="ECO:0000256" key="1">
    <source>
        <dbReference type="SAM" id="MobiDB-lite"/>
    </source>
</evidence>
<dbReference type="OrthoDB" id="2803256at2759"/>
<feature type="compositionally biased region" description="Low complexity" evidence="1">
    <location>
        <begin position="882"/>
        <end position="892"/>
    </location>
</feature>
<name>A0A4Q9M9R3_9APHY</name>
<feature type="compositionally biased region" description="Basic and acidic residues" evidence="1">
    <location>
        <begin position="913"/>
        <end position="936"/>
    </location>
</feature>
<accession>A0A4Q9M9R3</accession>
<feature type="region of interest" description="Disordered" evidence="1">
    <location>
        <begin position="909"/>
        <end position="936"/>
    </location>
</feature>
<evidence type="ECO:0000259" key="2">
    <source>
        <dbReference type="Pfam" id="PF20231"/>
    </source>
</evidence>
<feature type="region of interest" description="Disordered" evidence="1">
    <location>
        <begin position="11"/>
        <end position="43"/>
    </location>
</feature>
<evidence type="ECO:0000313" key="3">
    <source>
        <dbReference type="EMBL" id="TBU23894.1"/>
    </source>
</evidence>
<dbReference type="InterPro" id="IPR046496">
    <property type="entry name" value="DUF6589"/>
</dbReference>
<organism evidence="3">
    <name type="scientific">Dichomitus squalens</name>
    <dbReference type="NCBI Taxonomy" id="114155"/>
    <lineage>
        <taxon>Eukaryota</taxon>
        <taxon>Fungi</taxon>
        <taxon>Dikarya</taxon>
        <taxon>Basidiomycota</taxon>
        <taxon>Agaricomycotina</taxon>
        <taxon>Agaricomycetes</taxon>
        <taxon>Polyporales</taxon>
        <taxon>Polyporaceae</taxon>
        <taxon>Dichomitus</taxon>
    </lineage>
</organism>
<feature type="domain" description="DUF6589" evidence="2">
    <location>
        <begin position="417"/>
        <end position="803"/>
    </location>
</feature>
<feature type="compositionally biased region" description="Basic and acidic residues" evidence="1">
    <location>
        <begin position="83"/>
        <end position="94"/>
    </location>
</feature>